<dbReference type="Gramene" id="mRNA:HanXRQr2_Chr09g0368391">
    <property type="protein sequence ID" value="mRNA:HanXRQr2_Chr09g0368391"/>
    <property type="gene ID" value="HanXRQr2_Chr09g0368391"/>
</dbReference>
<evidence type="ECO:0000313" key="2">
    <source>
        <dbReference type="Proteomes" id="UP000215914"/>
    </source>
</evidence>
<accession>A0A9K3N7F9</accession>
<comment type="caution">
    <text evidence="1">The sequence shown here is derived from an EMBL/GenBank/DDBJ whole genome shotgun (WGS) entry which is preliminary data.</text>
</comment>
<reference evidence="1" key="1">
    <citation type="journal article" date="2017" name="Nature">
        <title>The sunflower genome provides insights into oil metabolism, flowering and Asterid evolution.</title>
        <authorList>
            <person name="Badouin H."/>
            <person name="Gouzy J."/>
            <person name="Grassa C.J."/>
            <person name="Murat F."/>
            <person name="Staton S.E."/>
            <person name="Cottret L."/>
            <person name="Lelandais-Briere C."/>
            <person name="Owens G.L."/>
            <person name="Carrere S."/>
            <person name="Mayjonade B."/>
            <person name="Legrand L."/>
            <person name="Gill N."/>
            <person name="Kane N.C."/>
            <person name="Bowers J.E."/>
            <person name="Hubner S."/>
            <person name="Bellec A."/>
            <person name="Berard A."/>
            <person name="Berges H."/>
            <person name="Blanchet N."/>
            <person name="Boniface M.C."/>
            <person name="Brunel D."/>
            <person name="Catrice O."/>
            <person name="Chaidir N."/>
            <person name="Claudel C."/>
            <person name="Donnadieu C."/>
            <person name="Faraut T."/>
            <person name="Fievet G."/>
            <person name="Helmstetter N."/>
            <person name="King M."/>
            <person name="Knapp S.J."/>
            <person name="Lai Z."/>
            <person name="Le Paslier M.C."/>
            <person name="Lippi Y."/>
            <person name="Lorenzon L."/>
            <person name="Mandel J.R."/>
            <person name="Marage G."/>
            <person name="Marchand G."/>
            <person name="Marquand E."/>
            <person name="Bret-Mestries E."/>
            <person name="Morien E."/>
            <person name="Nambeesan S."/>
            <person name="Nguyen T."/>
            <person name="Pegot-Espagnet P."/>
            <person name="Pouilly N."/>
            <person name="Raftis F."/>
            <person name="Sallet E."/>
            <person name="Schiex T."/>
            <person name="Thomas J."/>
            <person name="Vandecasteele C."/>
            <person name="Vares D."/>
            <person name="Vear F."/>
            <person name="Vautrin S."/>
            <person name="Crespi M."/>
            <person name="Mangin B."/>
            <person name="Burke J.M."/>
            <person name="Salse J."/>
            <person name="Munos S."/>
            <person name="Vincourt P."/>
            <person name="Rieseberg L.H."/>
            <person name="Langlade N.B."/>
        </authorList>
    </citation>
    <scope>NUCLEOTIDE SEQUENCE</scope>
    <source>
        <tissue evidence="1">Leaves</tissue>
    </source>
</reference>
<evidence type="ECO:0000313" key="1">
    <source>
        <dbReference type="EMBL" id="KAF5789203.1"/>
    </source>
</evidence>
<reference evidence="1" key="2">
    <citation type="submission" date="2020-06" db="EMBL/GenBank/DDBJ databases">
        <title>Helianthus annuus Genome sequencing and assembly Release 2.</title>
        <authorList>
            <person name="Gouzy J."/>
            <person name="Langlade N."/>
            <person name="Munos S."/>
        </authorList>
    </citation>
    <scope>NUCLEOTIDE SEQUENCE</scope>
    <source>
        <tissue evidence="1">Leaves</tissue>
    </source>
</reference>
<dbReference type="Proteomes" id="UP000215914">
    <property type="component" value="Unassembled WGS sequence"/>
</dbReference>
<keyword evidence="2" id="KW-1185">Reference proteome</keyword>
<name>A0A9K3N7F9_HELAN</name>
<dbReference type="AlphaFoldDB" id="A0A9K3N7F9"/>
<dbReference type="EMBL" id="MNCJ02000324">
    <property type="protein sequence ID" value="KAF5789203.1"/>
    <property type="molecule type" value="Genomic_DNA"/>
</dbReference>
<protein>
    <submittedName>
        <fullName evidence="1">Uncharacterized protein</fullName>
    </submittedName>
</protein>
<gene>
    <name evidence="1" type="ORF">HanXRQr2_Chr09g0368391</name>
</gene>
<sequence>MRKLSNLQWMAIEFLAIGTTTSQMLLPVKGCGEASCDSIFSSLIRRYMLDIMSVCLSVLAGFILNS</sequence>
<proteinExistence type="predicted"/>
<organism evidence="1 2">
    <name type="scientific">Helianthus annuus</name>
    <name type="common">Common sunflower</name>
    <dbReference type="NCBI Taxonomy" id="4232"/>
    <lineage>
        <taxon>Eukaryota</taxon>
        <taxon>Viridiplantae</taxon>
        <taxon>Streptophyta</taxon>
        <taxon>Embryophyta</taxon>
        <taxon>Tracheophyta</taxon>
        <taxon>Spermatophyta</taxon>
        <taxon>Magnoliopsida</taxon>
        <taxon>eudicotyledons</taxon>
        <taxon>Gunneridae</taxon>
        <taxon>Pentapetalae</taxon>
        <taxon>asterids</taxon>
        <taxon>campanulids</taxon>
        <taxon>Asterales</taxon>
        <taxon>Asteraceae</taxon>
        <taxon>Asteroideae</taxon>
        <taxon>Heliantheae alliance</taxon>
        <taxon>Heliantheae</taxon>
        <taxon>Helianthus</taxon>
    </lineage>
</organism>